<dbReference type="InParanoid" id="A0A1B7ME47"/>
<organism evidence="2 3">
    <name type="scientific">Rhizopogon vinicolor AM-OR11-026</name>
    <dbReference type="NCBI Taxonomy" id="1314800"/>
    <lineage>
        <taxon>Eukaryota</taxon>
        <taxon>Fungi</taxon>
        <taxon>Dikarya</taxon>
        <taxon>Basidiomycota</taxon>
        <taxon>Agaricomycotina</taxon>
        <taxon>Agaricomycetes</taxon>
        <taxon>Agaricomycetidae</taxon>
        <taxon>Boletales</taxon>
        <taxon>Suillineae</taxon>
        <taxon>Rhizopogonaceae</taxon>
        <taxon>Rhizopogon</taxon>
    </lineage>
</organism>
<accession>A0A1B7ME47</accession>
<name>A0A1B7ME47_9AGAM</name>
<dbReference type="AlphaFoldDB" id="A0A1B7ME47"/>
<sequence length="67" mass="7719">MALVRRYVVYARSFSDIEIIVVVFESRLDPETSDTKKTEITVTSPPPQQPAPNSYIGRRPRRVNRTI</sequence>
<feature type="compositionally biased region" description="Basic and acidic residues" evidence="1">
    <location>
        <begin position="30"/>
        <end position="39"/>
    </location>
</feature>
<gene>
    <name evidence="2" type="ORF">K503DRAFT_806615</name>
</gene>
<keyword evidence="3" id="KW-1185">Reference proteome</keyword>
<proteinExistence type="predicted"/>
<protein>
    <submittedName>
        <fullName evidence="2">Uncharacterized protein</fullName>
    </submittedName>
</protein>
<reference evidence="2 3" key="1">
    <citation type="submission" date="2016-06" db="EMBL/GenBank/DDBJ databases">
        <title>Comparative genomics of the ectomycorrhizal sister species Rhizopogon vinicolor and Rhizopogon vesiculosus (Basidiomycota: Boletales) reveals a divergence of the mating type B locus.</title>
        <authorList>
            <consortium name="DOE Joint Genome Institute"/>
            <person name="Mujic A.B."/>
            <person name="Kuo A."/>
            <person name="Tritt A."/>
            <person name="Lipzen A."/>
            <person name="Chen C."/>
            <person name="Johnson J."/>
            <person name="Sharma A."/>
            <person name="Barry K."/>
            <person name="Grigoriev I.V."/>
            <person name="Spatafora J.W."/>
        </authorList>
    </citation>
    <scope>NUCLEOTIDE SEQUENCE [LARGE SCALE GENOMIC DNA]</scope>
    <source>
        <strain evidence="2 3">AM-OR11-026</strain>
    </source>
</reference>
<evidence type="ECO:0000313" key="3">
    <source>
        <dbReference type="Proteomes" id="UP000092154"/>
    </source>
</evidence>
<feature type="region of interest" description="Disordered" evidence="1">
    <location>
        <begin position="30"/>
        <end position="67"/>
    </location>
</feature>
<dbReference type="EMBL" id="KV449819">
    <property type="protein sequence ID" value="OAX30877.1"/>
    <property type="molecule type" value="Genomic_DNA"/>
</dbReference>
<feature type="compositionally biased region" description="Basic residues" evidence="1">
    <location>
        <begin position="58"/>
        <end position="67"/>
    </location>
</feature>
<evidence type="ECO:0000256" key="1">
    <source>
        <dbReference type="SAM" id="MobiDB-lite"/>
    </source>
</evidence>
<dbReference type="Proteomes" id="UP000092154">
    <property type="component" value="Unassembled WGS sequence"/>
</dbReference>
<evidence type="ECO:0000313" key="2">
    <source>
        <dbReference type="EMBL" id="OAX30877.1"/>
    </source>
</evidence>